<sequence>MPDTILLDQREGVLTITLNRPDVLNAFNEQMLRELHDALRQAERDAAVRCVLLTGAGRGFCSGQDLRGRAGTTAFSFRESLRDRYNPIITQIRTMEKPVIAAVNGVAAGAGCSLALAADMRIASDRASFIEVFARVGLVPDSGSTYLLPRLVGLGKALEIAYTAEPVDAAEALRLGLVNRVVQHDDLMPHAAALAQKLAAGPTRGYGLTKRAINYGLHATLDQALEYEAYLQEIAGRSADHREGVTAFLEKRQANFKGV</sequence>
<evidence type="ECO:0000313" key="4">
    <source>
        <dbReference type="EMBL" id="TMI76764.1"/>
    </source>
</evidence>
<evidence type="ECO:0000256" key="2">
    <source>
        <dbReference type="ARBA" id="ARBA00023239"/>
    </source>
</evidence>
<dbReference type="InterPro" id="IPR029045">
    <property type="entry name" value="ClpP/crotonase-like_dom_sf"/>
</dbReference>
<evidence type="ECO:0000256" key="1">
    <source>
        <dbReference type="ARBA" id="ARBA00005254"/>
    </source>
</evidence>
<dbReference type="PROSITE" id="PS00166">
    <property type="entry name" value="ENOYL_COA_HYDRATASE"/>
    <property type="match status" value="1"/>
</dbReference>
<dbReference type="PANTHER" id="PTHR43459">
    <property type="entry name" value="ENOYL-COA HYDRATASE"/>
    <property type="match status" value="1"/>
</dbReference>
<dbReference type="InterPro" id="IPR018376">
    <property type="entry name" value="Enoyl-CoA_hyd/isom_CS"/>
</dbReference>
<reference evidence="4 5" key="1">
    <citation type="journal article" date="2019" name="Nat. Microbiol.">
        <title>Mediterranean grassland soil C-N compound turnover is dependent on rainfall and depth, and is mediated by genomically divergent microorganisms.</title>
        <authorList>
            <person name="Diamond S."/>
            <person name="Andeer P.F."/>
            <person name="Li Z."/>
            <person name="Crits-Christoph A."/>
            <person name="Burstein D."/>
            <person name="Anantharaman K."/>
            <person name="Lane K.R."/>
            <person name="Thomas B.C."/>
            <person name="Pan C."/>
            <person name="Northen T.R."/>
            <person name="Banfield J.F."/>
        </authorList>
    </citation>
    <scope>NUCLEOTIDE SEQUENCE [LARGE SCALE GENOMIC DNA]</scope>
    <source>
        <strain evidence="4">NP_8</strain>
    </source>
</reference>
<dbReference type="EMBL" id="VBAP01000010">
    <property type="protein sequence ID" value="TMI76764.1"/>
    <property type="molecule type" value="Genomic_DNA"/>
</dbReference>
<accession>A0A537IZL5</accession>
<name>A0A537IZL5_9BACT</name>
<keyword evidence="2" id="KW-0456">Lyase</keyword>
<dbReference type="InterPro" id="IPR014748">
    <property type="entry name" value="Enoyl-CoA_hydra_C"/>
</dbReference>
<protein>
    <submittedName>
        <fullName evidence="4">2-(1,2-epoxy-1,2-dihydrophenyl)acetyl-CoA isomerase</fullName>
    </submittedName>
</protein>
<evidence type="ECO:0000313" key="5">
    <source>
        <dbReference type="Proteomes" id="UP000318834"/>
    </source>
</evidence>
<organism evidence="4 5">
    <name type="scientific">Candidatus Segetimicrobium genomatis</name>
    <dbReference type="NCBI Taxonomy" id="2569760"/>
    <lineage>
        <taxon>Bacteria</taxon>
        <taxon>Bacillati</taxon>
        <taxon>Candidatus Sysuimicrobiota</taxon>
        <taxon>Candidatus Sysuimicrobiia</taxon>
        <taxon>Candidatus Sysuimicrobiales</taxon>
        <taxon>Candidatus Segetimicrobiaceae</taxon>
        <taxon>Candidatus Segetimicrobium</taxon>
    </lineage>
</organism>
<comment type="similarity">
    <text evidence="1 3">Belongs to the enoyl-CoA hydratase/isomerase family.</text>
</comment>
<dbReference type="GO" id="GO:0016853">
    <property type="term" value="F:isomerase activity"/>
    <property type="evidence" value="ECO:0007669"/>
    <property type="project" value="UniProtKB-KW"/>
</dbReference>
<dbReference type="Gene3D" id="3.90.226.10">
    <property type="entry name" value="2-enoyl-CoA Hydratase, Chain A, domain 1"/>
    <property type="match status" value="1"/>
</dbReference>
<dbReference type="Pfam" id="PF00378">
    <property type="entry name" value="ECH_1"/>
    <property type="match status" value="1"/>
</dbReference>
<keyword evidence="4" id="KW-0413">Isomerase</keyword>
<evidence type="ECO:0000256" key="3">
    <source>
        <dbReference type="RuleBase" id="RU003707"/>
    </source>
</evidence>
<dbReference type="GO" id="GO:0016829">
    <property type="term" value="F:lyase activity"/>
    <property type="evidence" value="ECO:0007669"/>
    <property type="project" value="UniProtKB-KW"/>
</dbReference>
<dbReference type="PANTHER" id="PTHR43459:SF1">
    <property type="entry name" value="EG:BACN32G11.4 PROTEIN"/>
    <property type="match status" value="1"/>
</dbReference>
<gene>
    <name evidence="4" type="ORF">E6H05_02705</name>
</gene>
<dbReference type="Proteomes" id="UP000318834">
    <property type="component" value="Unassembled WGS sequence"/>
</dbReference>
<dbReference type="AlphaFoldDB" id="A0A537IZL5"/>
<dbReference type="FunFam" id="3.90.226.10:FF:000009">
    <property type="entry name" value="Carnitinyl-CoA dehydratase"/>
    <property type="match status" value="1"/>
</dbReference>
<dbReference type="Gene3D" id="1.10.12.10">
    <property type="entry name" value="Lyase 2-enoyl-coa Hydratase, Chain A, domain 2"/>
    <property type="match status" value="1"/>
</dbReference>
<proteinExistence type="inferred from homology"/>
<comment type="caution">
    <text evidence="4">The sequence shown here is derived from an EMBL/GenBank/DDBJ whole genome shotgun (WGS) entry which is preliminary data.</text>
</comment>
<dbReference type="InterPro" id="IPR001753">
    <property type="entry name" value="Enoyl-CoA_hydra/iso"/>
</dbReference>
<dbReference type="SUPFAM" id="SSF52096">
    <property type="entry name" value="ClpP/crotonase"/>
    <property type="match status" value="1"/>
</dbReference>
<dbReference type="CDD" id="cd06558">
    <property type="entry name" value="crotonase-like"/>
    <property type="match status" value="1"/>
</dbReference>